<proteinExistence type="predicted"/>
<evidence type="ECO:0000313" key="2">
    <source>
        <dbReference type="Proteomes" id="UP000189229"/>
    </source>
</evidence>
<evidence type="ECO:0000313" key="1">
    <source>
        <dbReference type="EMBL" id="OOK73567.1"/>
    </source>
</evidence>
<organism evidence="1 2">
    <name type="scientific">Mycobacterium kansasii</name>
    <dbReference type="NCBI Taxonomy" id="1768"/>
    <lineage>
        <taxon>Bacteria</taxon>
        <taxon>Bacillati</taxon>
        <taxon>Actinomycetota</taxon>
        <taxon>Actinomycetes</taxon>
        <taxon>Mycobacteriales</taxon>
        <taxon>Mycobacteriaceae</taxon>
        <taxon>Mycobacterium</taxon>
    </lineage>
</organism>
<protein>
    <submittedName>
        <fullName evidence="1">Uncharacterized protein</fullName>
    </submittedName>
</protein>
<accession>A0A1V3X3C4</accession>
<reference evidence="1 2" key="1">
    <citation type="submission" date="2017-02" db="EMBL/GenBank/DDBJ databases">
        <title>Complete genome sequences of Mycobacterium kansasii strains isolated from rhesus macaques.</title>
        <authorList>
            <person name="Panda A."/>
            <person name="Nagaraj S."/>
            <person name="Zhao X."/>
            <person name="Tettelin H."/>
            <person name="Detolla L.J."/>
        </authorList>
    </citation>
    <scope>NUCLEOTIDE SEQUENCE [LARGE SCALE GENOMIC DNA]</scope>
    <source>
        <strain evidence="1 2">11-3813</strain>
    </source>
</reference>
<name>A0A1V3X3C4_MYCKA</name>
<dbReference type="EMBL" id="MVBM01000004">
    <property type="protein sequence ID" value="OOK73567.1"/>
    <property type="molecule type" value="Genomic_DNA"/>
</dbReference>
<sequence length="41" mass="3804">MAAPFRVSAEAAADRAAVAAASATSAAATRDGAPSLTSVAA</sequence>
<dbReference type="Proteomes" id="UP000189229">
    <property type="component" value="Unassembled WGS sequence"/>
</dbReference>
<comment type="caution">
    <text evidence="1">The sequence shown here is derived from an EMBL/GenBank/DDBJ whole genome shotgun (WGS) entry which is preliminary data.</text>
</comment>
<gene>
    <name evidence="1" type="ORF">BZL30_4806</name>
</gene>
<dbReference type="AlphaFoldDB" id="A0A1V3X3C4"/>